<accession>A0A9N9C9U7</accession>
<dbReference type="AlphaFoldDB" id="A0A9N9C9U7"/>
<proteinExistence type="predicted"/>
<reference evidence="1" key="1">
    <citation type="submission" date="2021-06" db="EMBL/GenBank/DDBJ databases">
        <authorList>
            <person name="Kallberg Y."/>
            <person name="Tangrot J."/>
            <person name="Rosling A."/>
        </authorList>
    </citation>
    <scope>NUCLEOTIDE SEQUENCE</scope>
    <source>
        <strain evidence="1">CL551</strain>
    </source>
</reference>
<dbReference type="Proteomes" id="UP000789342">
    <property type="component" value="Unassembled WGS sequence"/>
</dbReference>
<evidence type="ECO:0000313" key="2">
    <source>
        <dbReference type="Proteomes" id="UP000789342"/>
    </source>
</evidence>
<protein>
    <submittedName>
        <fullName evidence="1">7518_t:CDS:1</fullName>
    </submittedName>
</protein>
<sequence length="46" mass="5475">EDGWVNPASLKLRMALPWFKGVSKLGIENWLRKPRTIRENLRQLRT</sequence>
<dbReference type="EMBL" id="CAJVPV010005602">
    <property type="protein sequence ID" value="CAG8593407.1"/>
    <property type="molecule type" value="Genomic_DNA"/>
</dbReference>
<comment type="caution">
    <text evidence="1">The sequence shown here is derived from an EMBL/GenBank/DDBJ whole genome shotgun (WGS) entry which is preliminary data.</text>
</comment>
<gene>
    <name evidence="1" type="ORF">AMORRO_LOCUS7449</name>
</gene>
<name>A0A9N9C9U7_9GLOM</name>
<keyword evidence="2" id="KW-1185">Reference proteome</keyword>
<feature type="non-terminal residue" evidence="1">
    <location>
        <position position="1"/>
    </location>
</feature>
<evidence type="ECO:0000313" key="1">
    <source>
        <dbReference type="EMBL" id="CAG8593407.1"/>
    </source>
</evidence>
<organism evidence="1 2">
    <name type="scientific">Acaulospora morrowiae</name>
    <dbReference type="NCBI Taxonomy" id="94023"/>
    <lineage>
        <taxon>Eukaryota</taxon>
        <taxon>Fungi</taxon>
        <taxon>Fungi incertae sedis</taxon>
        <taxon>Mucoromycota</taxon>
        <taxon>Glomeromycotina</taxon>
        <taxon>Glomeromycetes</taxon>
        <taxon>Diversisporales</taxon>
        <taxon>Acaulosporaceae</taxon>
        <taxon>Acaulospora</taxon>
    </lineage>
</organism>